<proteinExistence type="predicted"/>
<feature type="transmembrane region" description="Helical" evidence="1">
    <location>
        <begin position="12"/>
        <end position="37"/>
    </location>
</feature>
<evidence type="ECO:0000313" key="3">
    <source>
        <dbReference type="Proteomes" id="UP001606134"/>
    </source>
</evidence>
<protein>
    <recommendedName>
        <fullName evidence="4">CPBP family intramembrane metalloprotease</fullName>
    </recommendedName>
</protein>
<feature type="transmembrane region" description="Helical" evidence="1">
    <location>
        <begin position="89"/>
        <end position="110"/>
    </location>
</feature>
<sequence>MNWPALLARRPWTAAFGLGLGLSLCTAPASLGTALLANALLPDGWFGESAAGNMGELSSLGFLLLGVFLFPAWETLLGQCLPIEPLRRLRAPALACVMASATLFGGAHWVNGGLGHGLTTFVAGSLFALAYWLCRPAGFRFAAVAAYSTHAAHNFLVWFVLGPLLGG</sequence>
<feature type="transmembrane region" description="Helical" evidence="1">
    <location>
        <begin position="141"/>
        <end position="161"/>
    </location>
</feature>
<accession>A0ABW7HJ78</accession>
<keyword evidence="1" id="KW-1133">Transmembrane helix</keyword>
<feature type="transmembrane region" description="Helical" evidence="1">
    <location>
        <begin position="57"/>
        <end position="77"/>
    </location>
</feature>
<keyword evidence="1" id="KW-0472">Membrane</keyword>
<dbReference type="EMBL" id="JBIGIC010000016">
    <property type="protein sequence ID" value="MFG6489945.1"/>
    <property type="molecule type" value="Genomic_DNA"/>
</dbReference>
<feature type="transmembrane region" description="Helical" evidence="1">
    <location>
        <begin position="116"/>
        <end position="134"/>
    </location>
</feature>
<dbReference type="Proteomes" id="UP001606134">
    <property type="component" value="Unassembled WGS sequence"/>
</dbReference>
<comment type="caution">
    <text evidence="2">The sequence shown here is derived from an EMBL/GenBank/DDBJ whole genome shotgun (WGS) entry which is preliminary data.</text>
</comment>
<gene>
    <name evidence="2" type="ORF">ACG04R_24930</name>
</gene>
<name>A0ABW7HJ78_9BURK</name>
<keyword evidence="3" id="KW-1185">Reference proteome</keyword>
<dbReference type="RefSeq" id="WP_394416552.1">
    <property type="nucleotide sequence ID" value="NZ_JBIGIC010000016.1"/>
</dbReference>
<evidence type="ECO:0000313" key="2">
    <source>
        <dbReference type="EMBL" id="MFG6489945.1"/>
    </source>
</evidence>
<keyword evidence="1" id="KW-0812">Transmembrane</keyword>
<evidence type="ECO:0008006" key="4">
    <source>
        <dbReference type="Google" id="ProtNLM"/>
    </source>
</evidence>
<organism evidence="2 3">
    <name type="scientific">Pelomonas candidula</name>
    <dbReference type="NCBI Taxonomy" id="3299025"/>
    <lineage>
        <taxon>Bacteria</taxon>
        <taxon>Pseudomonadati</taxon>
        <taxon>Pseudomonadota</taxon>
        <taxon>Betaproteobacteria</taxon>
        <taxon>Burkholderiales</taxon>
        <taxon>Sphaerotilaceae</taxon>
        <taxon>Roseateles</taxon>
    </lineage>
</organism>
<reference evidence="2 3" key="1">
    <citation type="submission" date="2024-08" db="EMBL/GenBank/DDBJ databases">
        <authorList>
            <person name="Lu H."/>
        </authorList>
    </citation>
    <scope>NUCLEOTIDE SEQUENCE [LARGE SCALE GENOMIC DNA]</scope>
    <source>
        <strain evidence="2 3">BYS78W</strain>
    </source>
</reference>
<evidence type="ECO:0000256" key="1">
    <source>
        <dbReference type="SAM" id="Phobius"/>
    </source>
</evidence>